<evidence type="ECO:0000313" key="3">
    <source>
        <dbReference type="EMBL" id="QNG47560.1"/>
    </source>
</evidence>
<evidence type="ECO:0000313" key="2">
    <source>
        <dbReference type="EMBL" id="QHD70553.1"/>
    </source>
</evidence>
<proteinExistence type="predicted"/>
<accession>A0A6P1GQH1</accession>
<dbReference type="Proteomes" id="UP000515377">
    <property type="component" value="Chromosome"/>
</dbReference>
<dbReference type="Proteomes" id="UP001162318">
    <property type="component" value="Unassembled WGS sequence"/>
</dbReference>
<dbReference type="EMBL" id="CP060122">
    <property type="protein sequence ID" value="QNG47560.1"/>
    <property type="molecule type" value="Genomic_DNA"/>
</dbReference>
<reference evidence="2 4" key="1">
    <citation type="submission" date="2019-12" db="EMBL/GenBank/DDBJ databases">
        <title>Functional and genomic insights into the Sphingobium yanoikuyae YC-JY1, a bacterium efficiently degrading bisphenol A.</title>
        <authorList>
            <person name="Jia Y."/>
            <person name="Li X."/>
            <person name="Wang J."/>
            <person name="Eltoukhy A."/>
            <person name="Lamraoui I."/>
            <person name="Yan Y."/>
        </authorList>
    </citation>
    <scope>NUCLEOTIDE SEQUENCE [LARGE SCALE GENOMIC DNA]</scope>
    <source>
        <strain evidence="2 4">YC-JY1</strain>
    </source>
</reference>
<dbReference type="AlphaFoldDB" id="A0A6P1GQH1"/>
<protein>
    <submittedName>
        <fullName evidence="2">Benenodin family lasso peptide</fullName>
    </submittedName>
</protein>
<dbReference type="InterPro" id="IPR049805">
    <property type="entry name" value="Lasso_benenodin"/>
</dbReference>
<sequence length="45" mass="4790">MERDAHSQDIVDLGDAVELTRGVLLIGQDDGNGTLYKASGISDED</sequence>
<evidence type="ECO:0000313" key="5">
    <source>
        <dbReference type="Proteomes" id="UP000515377"/>
    </source>
</evidence>
<dbReference type="NCBIfam" id="NF033522">
    <property type="entry name" value="lasso_benenodin"/>
    <property type="match status" value="1"/>
</dbReference>
<evidence type="ECO:0000313" key="1">
    <source>
        <dbReference type="EMBL" id="MDH2132674.1"/>
    </source>
</evidence>
<dbReference type="Proteomes" id="UP000464086">
    <property type="component" value="Chromosome"/>
</dbReference>
<reference evidence="1" key="3">
    <citation type="submission" date="2022-09" db="EMBL/GenBank/DDBJ databases">
        <title>Intensive care unit water sources are persistently colonized with multi-drug resistant bacteria and are the site of extensive horizontal gene transfer of antibiotic resistance genes.</title>
        <authorList>
            <person name="Diorio-Toth L."/>
        </authorList>
    </citation>
    <scope>NUCLEOTIDE SEQUENCE</scope>
    <source>
        <strain evidence="1">GD03659</strain>
    </source>
</reference>
<dbReference type="GeneID" id="57780317"/>
<name>A0A6P1GQH1_SPHYA</name>
<evidence type="ECO:0000313" key="4">
    <source>
        <dbReference type="Proteomes" id="UP000464086"/>
    </source>
</evidence>
<dbReference type="RefSeq" id="WP_004209709.1">
    <property type="nucleotide sequence ID" value="NZ_CAIGKD010000022.1"/>
</dbReference>
<dbReference type="Pfam" id="PF24178">
    <property type="entry name" value="Subterisin"/>
    <property type="match status" value="1"/>
</dbReference>
<organism evidence="2 4">
    <name type="scientific">Sphingobium yanoikuyae</name>
    <name type="common">Sphingomonas yanoikuyae</name>
    <dbReference type="NCBI Taxonomy" id="13690"/>
    <lineage>
        <taxon>Bacteria</taxon>
        <taxon>Pseudomonadati</taxon>
        <taxon>Pseudomonadota</taxon>
        <taxon>Alphaproteobacteria</taxon>
        <taxon>Sphingomonadales</taxon>
        <taxon>Sphingomonadaceae</taxon>
        <taxon>Sphingobium</taxon>
    </lineage>
</organism>
<reference evidence="3 5" key="2">
    <citation type="submission" date="2020-07" db="EMBL/GenBank/DDBJ databases">
        <title>Whole genome sequence of Sphingobium yanoikuyae A3.</title>
        <authorList>
            <person name="Han S.-S."/>
        </authorList>
    </citation>
    <scope>NUCLEOTIDE SEQUENCE [LARGE SCALE GENOMIC DNA]</scope>
    <source>
        <strain evidence="3 5">A3</strain>
    </source>
</reference>
<gene>
    <name evidence="2" type="ORF">GS397_24100</name>
    <name evidence="3" type="ORF">H3V42_08175</name>
    <name evidence="1" type="ORF">N5J77_16230</name>
</gene>
<dbReference type="EMBL" id="CP047218">
    <property type="protein sequence ID" value="QHD70553.1"/>
    <property type="molecule type" value="Genomic_DNA"/>
</dbReference>
<dbReference type="EMBL" id="JAOCKX010000023">
    <property type="protein sequence ID" value="MDH2132674.1"/>
    <property type="molecule type" value="Genomic_DNA"/>
</dbReference>